<feature type="domain" description="Response regulatory" evidence="2">
    <location>
        <begin position="4"/>
        <end position="118"/>
    </location>
</feature>
<dbReference type="SMART" id="SM00448">
    <property type="entry name" value="REC"/>
    <property type="match status" value="1"/>
</dbReference>
<evidence type="ECO:0000313" key="4">
    <source>
        <dbReference type="EMBL" id="PSK94224.1"/>
    </source>
</evidence>
<dbReference type="RefSeq" id="WP_106520945.1">
    <property type="nucleotide sequence ID" value="NZ_PYGD01000001.1"/>
</dbReference>
<sequence length="249" mass="28636">MHLNVFIVDDEQQTQATLKTLLLEFCHGVTVVGMTGDINEALEQLAVQPVDVLFLDINLGNGNTGFDLLDQLGTYDCDVVFVSAYDSYAIKAFNYAAVHYLLKPVNRIMLRDTIARIRKRRTAGAKQLAGMLQQSSPTSVPRIALSDKDKTEFVPLSDIVYLESSGSYTIFFLKDKRRFIRSKNLKYFEETLMQYRHFIRIHKSYIVNRDQIKAYRKSSQELEFLNDEILPVSIGYRTFIEQLGNRFIP</sequence>
<dbReference type="Pfam" id="PF00072">
    <property type="entry name" value="Response_reg"/>
    <property type="match status" value="1"/>
</dbReference>
<name>A0A2P8DAG8_9BACT</name>
<feature type="modified residue" description="4-aspartylphosphate" evidence="1">
    <location>
        <position position="56"/>
    </location>
</feature>
<dbReference type="Gene3D" id="2.40.50.1020">
    <property type="entry name" value="LytTr DNA-binding domain"/>
    <property type="match status" value="1"/>
</dbReference>
<dbReference type="InterPro" id="IPR001789">
    <property type="entry name" value="Sig_transdc_resp-reg_receiver"/>
</dbReference>
<keyword evidence="5" id="KW-1185">Reference proteome</keyword>
<dbReference type="OrthoDB" id="649161at2"/>
<proteinExistence type="predicted"/>
<dbReference type="PROSITE" id="PS50110">
    <property type="entry name" value="RESPONSE_REGULATORY"/>
    <property type="match status" value="1"/>
</dbReference>
<dbReference type="GO" id="GO:0003677">
    <property type="term" value="F:DNA binding"/>
    <property type="evidence" value="ECO:0007669"/>
    <property type="project" value="InterPro"/>
</dbReference>
<dbReference type="EMBL" id="PYGD01000001">
    <property type="protein sequence ID" value="PSK94224.1"/>
    <property type="molecule type" value="Genomic_DNA"/>
</dbReference>
<protein>
    <submittedName>
        <fullName evidence="4">LytTR family two component transcriptional regulator</fullName>
    </submittedName>
</protein>
<reference evidence="4 5" key="1">
    <citation type="submission" date="2018-03" db="EMBL/GenBank/DDBJ databases">
        <title>Genomic Encyclopedia of Type Strains, Phase III (KMG-III): the genomes of soil and plant-associated and newly described type strains.</title>
        <authorList>
            <person name="Whitman W."/>
        </authorList>
    </citation>
    <scope>NUCLEOTIDE SEQUENCE [LARGE SCALE GENOMIC DNA]</scope>
    <source>
        <strain evidence="4 5">CGMCC 1.12700</strain>
    </source>
</reference>
<dbReference type="InterPro" id="IPR007492">
    <property type="entry name" value="LytTR_DNA-bd_dom"/>
</dbReference>
<organism evidence="4 5">
    <name type="scientific">Taibaiella chishuiensis</name>
    <dbReference type="NCBI Taxonomy" id="1434707"/>
    <lineage>
        <taxon>Bacteria</taxon>
        <taxon>Pseudomonadati</taxon>
        <taxon>Bacteroidota</taxon>
        <taxon>Chitinophagia</taxon>
        <taxon>Chitinophagales</taxon>
        <taxon>Chitinophagaceae</taxon>
        <taxon>Taibaiella</taxon>
    </lineage>
</organism>
<dbReference type="InterPro" id="IPR011006">
    <property type="entry name" value="CheY-like_superfamily"/>
</dbReference>
<dbReference type="GO" id="GO:0000156">
    <property type="term" value="F:phosphorelay response regulator activity"/>
    <property type="evidence" value="ECO:0007669"/>
    <property type="project" value="InterPro"/>
</dbReference>
<dbReference type="Gene3D" id="3.40.50.2300">
    <property type="match status" value="1"/>
</dbReference>
<comment type="caution">
    <text evidence="4">The sequence shown here is derived from an EMBL/GenBank/DDBJ whole genome shotgun (WGS) entry which is preliminary data.</text>
</comment>
<evidence type="ECO:0000313" key="5">
    <source>
        <dbReference type="Proteomes" id="UP000240572"/>
    </source>
</evidence>
<feature type="domain" description="HTH LytTR-type" evidence="3">
    <location>
        <begin position="143"/>
        <end position="246"/>
    </location>
</feature>
<dbReference type="InterPro" id="IPR046947">
    <property type="entry name" value="LytR-like"/>
</dbReference>
<dbReference type="Pfam" id="PF04397">
    <property type="entry name" value="LytTR"/>
    <property type="match status" value="1"/>
</dbReference>
<dbReference type="Proteomes" id="UP000240572">
    <property type="component" value="Unassembled WGS sequence"/>
</dbReference>
<evidence type="ECO:0000259" key="3">
    <source>
        <dbReference type="PROSITE" id="PS50930"/>
    </source>
</evidence>
<dbReference type="SUPFAM" id="SSF52172">
    <property type="entry name" value="CheY-like"/>
    <property type="match status" value="1"/>
</dbReference>
<dbReference type="PANTHER" id="PTHR37299:SF1">
    <property type="entry name" value="STAGE 0 SPORULATION PROTEIN A HOMOLOG"/>
    <property type="match status" value="1"/>
</dbReference>
<evidence type="ECO:0000259" key="2">
    <source>
        <dbReference type="PROSITE" id="PS50110"/>
    </source>
</evidence>
<dbReference type="PROSITE" id="PS50930">
    <property type="entry name" value="HTH_LYTTR"/>
    <property type="match status" value="1"/>
</dbReference>
<dbReference type="SMART" id="SM00850">
    <property type="entry name" value="LytTR"/>
    <property type="match status" value="1"/>
</dbReference>
<evidence type="ECO:0000256" key="1">
    <source>
        <dbReference type="PROSITE-ProRule" id="PRU00169"/>
    </source>
</evidence>
<accession>A0A2P8DAG8</accession>
<gene>
    <name evidence="4" type="ORF">B0I18_101379</name>
</gene>
<dbReference type="PANTHER" id="PTHR37299">
    <property type="entry name" value="TRANSCRIPTIONAL REGULATOR-RELATED"/>
    <property type="match status" value="1"/>
</dbReference>
<keyword evidence="1" id="KW-0597">Phosphoprotein</keyword>
<dbReference type="AlphaFoldDB" id="A0A2P8DAG8"/>